<sequence length="328" mass="36235">MNPKYLILITSVFCSMSSYAQSFELNSDITDELNTALKNNKNVTIPPGDYKVDALKSIKPQNGSVITMSENTRLNVIPNKSGAYKVFDISNVKNVTITGGELIGDKYSHLNKYGEWGMGIDIRDSQNIRISNMKISKMWGDAIYLGNNNNFSNSDIVLSNIIMNDNRRQGVSVITAKNLNANNLTIKNTSGTGPASGIAIEPNNNKSHLENLTFKNITTENNKGAGIQITLKFYKNPKNPVSISVINHKDNRSTFGSIVNGIDSTQAGQINFNKLAYKNNSNSNTCFSNWSNTKFNIKFTEATLDGSKGVSEWCHDVSKNKRILVQKN</sequence>
<reference evidence="3 9" key="5">
    <citation type="submission" date="2019-11" db="EMBL/GenBank/DDBJ databases">
        <title>Multidrug-resistant Acinetobacter baumannii moving toward extensively drug-resistant over fifteen years in South of Brazil.</title>
        <authorList>
            <person name="Fedrigo N.H."/>
            <person name="Cerdeira L."/>
            <person name="Fuga B."/>
            <person name="Marini P.V.B."/>
            <person name="Shinohara D.R."/>
            <person name="Carrara-Marroni F.E."/>
            <person name="Lincopan N."/>
            <person name="Tognim M.C.B."/>
        </authorList>
    </citation>
    <scope>NUCLEOTIDE SEQUENCE [LARGE SCALE GENOMIC DNA]</scope>
    <source>
        <strain evidence="3 9">Ac576</strain>
    </source>
</reference>
<dbReference type="SMART" id="SM00710">
    <property type="entry name" value="PbH1"/>
    <property type="match status" value="5"/>
</dbReference>
<dbReference type="InterPro" id="IPR012334">
    <property type="entry name" value="Pectin_lyas_fold"/>
</dbReference>
<reference evidence="4 8" key="3">
    <citation type="submission" date="2018-10" db="EMBL/GenBank/DDBJ databases">
        <title>GWAS and RNA-Seq identify cryptic mechanisms of antimicrobial resistance in Acinetobacter baumannii.</title>
        <authorList>
            <person name="Sahl J.W."/>
        </authorList>
    </citation>
    <scope>NUCLEOTIDE SEQUENCE [LARGE SCALE GENOMIC DNA]</scope>
    <source>
        <strain evidence="4 8">TG28175</strain>
    </source>
</reference>
<keyword evidence="1" id="KW-0732">Signal</keyword>
<reference evidence="5 7" key="4">
    <citation type="submission" date="2018-12" db="EMBL/GenBank/DDBJ databases">
        <title>Draft Genome Sequences Human Pathogenic Acinetobacter baumannii Strains.</title>
        <authorList>
            <person name="Madhi M."/>
            <person name="Ronco T."/>
            <person name="Olsen R.H."/>
            <person name="Hassani A."/>
        </authorList>
    </citation>
    <scope>NUCLEOTIDE SEQUENCE [LARGE SCALE GENOMIC DNA]</scope>
    <source>
        <strain evidence="5 7">AB3</strain>
    </source>
</reference>
<accession>A0A0D8GPY7</accession>
<reference evidence="2 6" key="1">
    <citation type="journal article" date="2015" name="J. Bacteriol.">
        <title>Resources for Genetic and Genomic Analysis of Emerging Pathogen Acinetobacter baumannii.</title>
        <authorList>
            <person name="Gallagher L.A."/>
            <person name="Ramage E."/>
            <person name="Weiss E.J."/>
            <person name="Radey M."/>
            <person name="Hayden H.S."/>
            <person name="Held K.G."/>
            <person name="Huse H.K."/>
            <person name="Zurawski D.V."/>
            <person name="Brittnacher M.J."/>
            <person name="Manoil C."/>
        </authorList>
    </citation>
    <scope>NUCLEOTIDE SEQUENCE [LARGE SCALE GENOMIC DNA]</scope>
    <source>
        <strain evidence="2 6">AB5075-UW</strain>
    </source>
</reference>
<dbReference type="EMBL" id="WPIP01000039">
    <property type="protein sequence ID" value="MVM91316.1"/>
    <property type="molecule type" value="Genomic_DNA"/>
</dbReference>
<dbReference type="Gene3D" id="2.160.20.10">
    <property type="entry name" value="Single-stranded right-handed beta-helix, Pectin lyase-like"/>
    <property type="match status" value="1"/>
</dbReference>
<dbReference type="EMBL" id="RXLU01000163">
    <property type="protein sequence ID" value="RTQ67349.1"/>
    <property type="molecule type" value="Genomic_DNA"/>
</dbReference>
<dbReference type="InterPro" id="IPR006626">
    <property type="entry name" value="PbH1"/>
</dbReference>
<dbReference type="PATRIC" id="fig|470.1314.peg.642"/>
<evidence type="ECO:0000313" key="2">
    <source>
        <dbReference type="EMBL" id="AKA32380.1"/>
    </source>
</evidence>
<feature type="signal peptide" evidence="1">
    <location>
        <begin position="1"/>
        <end position="20"/>
    </location>
</feature>
<dbReference type="OMA" id="HTINNAY"/>
<dbReference type="InterPro" id="IPR011050">
    <property type="entry name" value="Pectin_lyase_fold/virulence"/>
</dbReference>
<evidence type="ECO:0000256" key="1">
    <source>
        <dbReference type="SAM" id="SignalP"/>
    </source>
</evidence>
<evidence type="ECO:0000313" key="3">
    <source>
        <dbReference type="EMBL" id="MVM91316.1"/>
    </source>
</evidence>
<evidence type="ECO:0000313" key="7">
    <source>
        <dbReference type="Proteomes" id="UP000268239"/>
    </source>
</evidence>
<evidence type="ECO:0000313" key="5">
    <source>
        <dbReference type="EMBL" id="RTQ67349.1"/>
    </source>
</evidence>
<dbReference type="EMBL" id="CP008706">
    <property type="protein sequence ID" value="AKA32380.1"/>
    <property type="molecule type" value="Genomic_DNA"/>
</dbReference>
<dbReference type="Proteomes" id="UP000268239">
    <property type="component" value="Unassembled WGS sequence"/>
</dbReference>
<dbReference type="AlphaFoldDB" id="A0A0D8GPY7"/>
<dbReference type="EMBL" id="RFDI01000641">
    <property type="protein sequence ID" value="RSR55779.1"/>
    <property type="molecule type" value="Genomic_DNA"/>
</dbReference>
<dbReference type="Proteomes" id="UP000439424">
    <property type="component" value="Unassembled WGS sequence"/>
</dbReference>
<dbReference type="OrthoDB" id="6713538at2"/>
<organism evidence="2 6">
    <name type="scientific">Acinetobacter baumannii</name>
    <dbReference type="NCBI Taxonomy" id="470"/>
    <lineage>
        <taxon>Bacteria</taxon>
        <taxon>Pseudomonadati</taxon>
        <taxon>Pseudomonadota</taxon>
        <taxon>Gammaproteobacteria</taxon>
        <taxon>Moraxellales</taxon>
        <taxon>Moraxellaceae</taxon>
        <taxon>Acinetobacter</taxon>
        <taxon>Acinetobacter calcoaceticus/baumannii complex</taxon>
    </lineage>
</organism>
<evidence type="ECO:0000313" key="9">
    <source>
        <dbReference type="Proteomes" id="UP000439424"/>
    </source>
</evidence>
<protein>
    <submittedName>
        <fullName evidence="3">Right-handed parallel beta-helix repeat-containing protein</fullName>
    </submittedName>
</protein>
<evidence type="ECO:0000313" key="6">
    <source>
        <dbReference type="Proteomes" id="UP000032746"/>
    </source>
</evidence>
<evidence type="ECO:0000313" key="4">
    <source>
        <dbReference type="EMBL" id="RSR55779.1"/>
    </source>
</evidence>
<name>A0A0D8GPY7_ACIBA</name>
<dbReference type="Proteomes" id="UP000032746">
    <property type="component" value="Chromosome"/>
</dbReference>
<evidence type="ECO:0000313" key="8">
    <source>
        <dbReference type="Proteomes" id="UP000280073"/>
    </source>
</evidence>
<reference evidence="6" key="2">
    <citation type="submission" date="2015-03" db="EMBL/GenBank/DDBJ databases">
        <authorList>
            <person name="Gallagher L.A."/>
            <person name="Hayden H.S."/>
            <person name="Weiss E.J."/>
            <person name="Hager K.R."/>
            <person name="Ramage E."/>
            <person name="Radey M.R."/>
            <person name="Bydalek R."/>
            <person name="Manoil C."/>
            <person name="Miller S.I."/>
            <person name="Brittnacher M.J."/>
        </authorList>
    </citation>
    <scope>NUCLEOTIDE SEQUENCE [LARGE SCALE GENOMIC DNA]</scope>
    <source>
        <strain evidence="6">AB5075-UW</strain>
    </source>
</reference>
<dbReference type="RefSeq" id="WP_001068512.1">
    <property type="nucleotide sequence ID" value="NZ_AP031576.1"/>
</dbReference>
<proteinExistence type="predicted"/>
<feature type="chain" id="PRO_5015036142" evidence="1">
    <location>
        <begin position="21"/>
        <end position="328"/>
    </location>
</feature>
<dbReference type="Proteomes" id="UP000280073">
    <property type="component" value="Unassembled WGS sequence"/>
</dbReference>
<dbReference type="SUPFAM" id="SSF51126">
    <property type="entry name" value="Pectin lyase-like"/>
    <property type="match status" value="1"/>
</dbReference>
<gene>
    <name evidence="2" type="ORF">ABUW_2660</name>
    <name evidence="4" type="ORF">EA686_12580</name>
    <name evidence="5" type="ORF">EJ062_19350</name>
    <name evidence="3" type="ORF">GNY86_07260</name>
</gene>